<dbReference type="InterPro" id="IPR012296">
    <property type="entry name" value="Nuclease_put_TT1808"/>
</dbReference>
<reference evidence="2 3" key="1">
    <citation type="submission" date="2020-05" db="EMBL/GenBank/DDBJ databases">
        <title>Complete genome sequence of of a novel Thermoleptolyngbya strain isolated from hot springs of Ganzi, Sichuan China.</title>
        <authorList>
            <person name="Tang J."/>
            <person name="Daroch M."/>
            <person name="Li L."/>
            <person name="Waleron K."/>
            <person name="Waleron M."/>
            <person name="Waleron M."/>
        </authorList>
    </citation>
    <scope>NUCLEOTIDE SEQUENCE [LARGE SCALE GENOMIC DNA]</scope>
    <source>
        <strain evidence="2 3">PKUAC-SCTA183</strain>
    </source>
</reference>
<keyword evidence="2" id="KW-0378">Hydrolase</keyword>
<dbReference type="InterPro" id="IPR008538">
    <property type="entry name" value="Uma2"/>
</dbReference>
<proteinExistence type="predicted"/>
<dbReference type="AlphaFoldDB" id="A0A6M8BEY3"/>
<keyword evidence="2" id="KW-0540">Nuclease</keyword>
<accession>A0A6M8BEY3</accession>
<evidence type="ECO:0000259" key="1">
    <source>
        <dbReference type="Pfam" id="PF05685"/>
    </source>
</evidence>
<evidence type="ECO:0000313" key="2">
    <source>
        <dbReference type="EMBL" id="QKD81713.1"/>
    </source>
</evidence>
<dbReference type="Gene3D" id="3.90.1570.10">
    <property type="entry name" value="tt1808, chain A"/>
    <property type="match status" value="1"/>
</dbReference>
<dbReference type="Pfam" id="PF05685">
    <property type="entry name" value="Uma2"/>
    <property type="match status" value="1"/>
</dbReference>
<dbReference type="KEGG" id="theu:HPC62_05465"/>
<keyword evidence="3" id="KW-1185">Reference proteome</keyword>
<dbReference type="PANTHER" id="PTHR47152">
    <property type="entry name" value="SLR2084 PROTEIN-RELATED"/>
    <property type="match status" value="1"/>
</dbReference>
<dbReference type="PANTHER" id="PTHR47152:SF1">
    <property type="entry name" value="SLL1186 PROTEIN"/>
    <property type="match status" value="1"/>
</dbReference>
<gene>
    <name evidence="2" type="ORF">HPC62_05465</name>
</gene>
<dbReference type="RefSeq" id="WP_172354106.1">
    <property type="nucleotide sequence ID" value="NZ_CP053661.1"/>
</dbReference>
<name>A0A6M8BEY3_9CYAN</name>
<evidence type="ECO:0000313" key="3">
    <source>
        <dbReference type="Proteomes" id="UP000505210"/>
    </source>
</evidence>
<keyword evidence="2" id="KW-0255">Endonuclease</keyword>
<feature type="domain" description="Putative restriction endonuclease" evidence="1">
    <location>
        <begin position="28"/>
        <end position="191"/>
    </location>
</feature>
<sequence length="228" mass="25405">MVTVPVAKPISQMHLAPGSVVSISGLSWEEFECLLEELGTRRAARIAYSNGTLEIMVPLPEHERPTELISDLVKQLLSATGQDYEPFGSTTFKREGIAGVEPDACFYIQHAPQMRGRRRLQPGDPPPDLAIEYVHYVTDITSVMTLAAYEAIAVPELWVYANGNLTFYILHDGHYVESEYSPTFPELPVKQMILEAVAQVWTVGTPAALQAFQMALRAWLQKSDRSEV</sequence>
<organism evidence="2 3">
    <name type="scientific">Thermoleptolyngbya sichuanensis A183</name>
    <dbReference type="NCBI Taxonomy" id="2737172"/>
    <lineage>
        <taxon>Bacteria</taxon>
        <taxon>Bacillati</taxon>
        <taxon>Cyanobacteriota</taxon>
        <taxon>Cyanophyceae</taxon>
        <taxon>Oculatellales</taxon>
        <taxon>Oculatellaceae</taxon>
        <taxon>Thermoleptolyngbya</taxon>
        <taxon>Thermoleptolyngbya sichuanensis</taxon>
    </lineage>
</organism>
<dbReference type="CDD" id="cd06260">
    <property type="entry name" value="DUF820-like"/>
    <property type="match status" value="1"/>
</dbReference>
<dbReference type="EMBL" id="CP053661">
    <property type="protein sequence ID" value="QKD81713.1"/>
    <property type="molecule type" value="Genomic_DNA"/>
</dbReference>
<protein>
    <submittedName>
        <fullName evidence="2">Uma2 family endonuclease</fullName>
    </submittedName>
</protein>
<dbReference type="Proteomes" id="UP000505210">
    <property type="component" value="Chromosome"/>
</dbReference>
<dbReference type="GO" id="GO:0004519">
    <property type="term" value="F:endonuclease activity"/>
    <property type="evidence" value="ECO:0007669"/>
    <property type="project" value="UniProtKB-KW"/>
</dbReference>